<dbReference type="Pfam" id="PF11618">
    <property type="entry name" value="C2-C2_1"/>
    <property type="match status" value="1"/>
</dbReference>
<evidence type="ECO:0000256" key="4">
    <source>
        <dbReference type="ARBA" id="ARBA00023069"/>
    </source>
</evidence>
<dbReference type="Gene3D" id="2.60.40.150">
    <property type="entry name" value="C2 domain"/>
    <property type="match status" value="1"/>
</dbReference>
<dbReference type="GO" id="GO:1905515">
    <property type="term" value="P:non-motile cilium assembly"/>
    <property type="evidence" value="ECO:0007669"/>
    <property type="project" value="TreeGrafter"/>
</dbReference>
<evidence type="ECO:0000259" key="6">
    <source>
        <dbReference type="Pfam" id="PF11618"/>
    </source>
</evidence>
<comment type="subcellular location">
    <subcellularLocation>
        <location evidence="1">Cell projection</location>
        <location evidence="1">Cilium</location>
    </subcellularLocation>
</comment>
<evidence type="ECO:0000256" key="1">
    <source>
        <dbReference type="ARBA" id="ARBA00004138"/>
    </source>
</evidence>
<name>A0A3P8HWD8_9TREM</name>
<dbReference type="PANTHER" id="PTHR14240">
    <property type="entry name" value="RETINITIS PIGMENTOSA GTPASE REGULATOR-INTERACTING PROTEIN"/>
    <property type="match status" value="1"/>
</dbReference>
<evidence type="ECO:0000256" key="3">
    <source>
        <dbReference type="ARBA" id="ARBA00023054"/>
    </source>
</evidence>
<evidence type="ECO:0000313" key="7">
    <source>
        <dbReference type="EMBL" id="VDP95080.1"/>
    </source>
</evidence>
<evidence type="ECO:0000313" key="8">
    <source>
        <dbReference type="Proteomes" id="UP000272942"/>
    </source>
</evidence>
<accession>A0A3P8HWD8</accession>
<feature type="non-terminal residue" evidence="7">
    <location>
        <position position="112"/>
    </location>
</feature>
<dbReference type="OrthoDB" id="6287012at2759"/>
<dbReference type="GO" id="GO:0035869">
    <property type="term" value="C:ciliary transition zone"/>
    <property type="evidence" value="ECO:0007669"/>
    <property type="project" value="TreeGrafter"/>
</dbReference>
<dbReference type="InterPro" id="IPR035892">
    <property type="entry name" value="C2_domain_sf"/>
</dbReference>
<dbReference type="Proteomes" id="UP000272942">
    <property type="component" value="Unassembled WGS sequence"/>
</dbReference>
<gene>
    <name evidence="7" type="ORF">ECPE_LOCUS17769</name>
</gene>
<dbReference type="EMBL" id="UZAN01071476">
    <property type="protein sequence ID" value="VDP95080.1"/>
    <property type="molecule type" value="Genomic_DNA"/>
</dbReference>
<comment type="similarity">
    <text evidence="2">Belongs to the RPGRIP1 family.</text>
</comment>
<dbReference type="AlphaFoldDB" id="A0A3P8HWD8"/>
<dbReference type="GO" id="GO:0005856">
    <property type="term" value="C:cytoskeleton"/>
    <property type="evidence" value="ECO:0007669"/>
    <property type="project" value="UniProtKB-ARBA"/>
</dbReference>
<keyword evidence="4" id="KW-0969">Cilium</keyword>
<dbReference type="PANTHER" id="PTHR14240:SF1">
    <property type="entry name" value="PROTEIN FANTOM-RELATED"/>
    <property type="match status" value="1"/>
</dbReference>
<dbReference type="SUPFAM" id="SSF49562">
    <property type="entry name" value="C2 domain (Calcium/lipid-binding domain, CaLB)"/>
    <property type="match status" value="1"/>
</dbReference>
<keyword evidence="3" id="KW-0175">Coiled coil</keyword>
<protein>
    <recommendedName>
        <fullName evidence="6">RPGR-interacting protein 1 first C2 domain-containing protein</fullName>
    </recommendedName>
</protein>
<feature type="domain" description="RPGR-interacting protein 1 first C2" evidence="6">
    <location>
        <begin position="29"/>
        <end position="111"/>
    </location>
</feature>
<dbReference type="InterPro" id="IPR021656">
    <property type="entry name" value="C2-C2_1"/>
</dbReference>
<proteinExistence type="inferred from homology"/>
<dbReference type="InterPro" id="IPR031139">
    <property type="entry name" value="RPGRIP1_fam"/>
</dbReference>
<organism evidence="7 8">
    <name type="scientific">Echinostoma caproni</name>
    <dbReference type="NCBI Taxonomy" id="27848"/>
    <lineage>
        <taxon>Eukaryota</taxon>
        <taxon>Metazoa</taxon>
        <taxon>Spiralia</taxon>
        <taxon>Lophotrochozoa</taxon>
        <taxon>Platyhelminthes</taxon>
        <taxon>Trematoda</taxon>
        <taxon>Digenea</taxon>
        <taxon>Plagiorchiida</taxon>
        <taxon>Echinostomata</taxon>
        <taxon>Echinostomatoidea</taxon>
        <taxon>Echinostomatidae</taxon>
        <taxon>Echinostoma</taxon>
    </lineage>
</organism>
<keyword evidence="8" id="KW-1185">Reference proteome</keyword>
<reference evidence="7 8" key="1">
    <citation type="submission" date="2018-11" db="EMBL/GenBank/DDBJ databases">
        <authorList>
            <consortium name="Pathogen Informatics"/>
        </authorList>
    </citation>
    <scope>NUCLEOTIDE SEQUENCE [LARGE SCALE GENOMIC DNA]</scope>
    <source>
        <strain evidence="7 8">Egypt</strain>
    </source>
</reference>
<keyword evidence="5" id="KW-0966">Cell projection</keyword>
<evidence type="ECO:0000256" key="2">
    <source>
        <dbReference type="ARBA" id="ARBA00006042"/>
    </source>
</evidence>
<sequence length="112" mass="12771">MSLSTSAANQFLISLTKQSDETTPSSAIQDYGHLRLFLTWDFYDFETQATPVRNGIETDFNLTVQYPVNFDDIMLGYLHRGQCVIELHQSMQNQYRTIAKGQLNMAALLETT</sequence>
<evidence type="ECO:0000256" key="5">
    <source>
        <dbReference type="ARBA" id="ARBA00023273"/>
    </source>
</evidence>